<feature type="transmembrane region" description="Helical" evidence="5">
    <location>
        <begin position="53"/>
        <end position="71"/>
    </location>
</feature>
<evidence type="ECO:0000256" key="5">
    <source>
        <dbReference type="SAM" id="Phobius"/>
    </source>
</evidence>
<dbReference type="Proteomes" id="UP001596145">
    <property type="component" value="Unassembled WGS sequence"/>
</dbReference>
<gene>
    <name evidence="7" type="ORF">ACFPJA_01080</name>
</gene>
<dbReference type="PANTHER" id="PTHR38480:SF1">
    <property type="entry name" value="SLR0254 PROTEIN"/>
    <property type="match status" value="1"/>
</dbReference>
<feature type="domain" description="RDD" evidence="6">
    <location>
        <begin position="13"/>
        <end position="133"/>
    </location>
</feature>
<organism evidence="7 8">
    <name type="scientific">Halorubrum glutamatedens</name>
    <dbReference type="NCBI Taxonomy" id="2707018"/>
    <lineage>
        <taxon>Archaea</taxon>
        <taxon>Methanobacteriati</taxon>
        <taxon>Methanobacteriota</taxon>
        <taxon>Stenosarchaea group</taxon>
        <taxon>Halobacteria</taxon>
        <taxon>Halobacteriales</taxon>
        <taxon>Haloferacaceae</taxon>
        <taxon>Halorubrum</taxon>
    </lineage>
</organism>
<name>A0ABD5QMH8_9EURY</name>
<comment type="caution">
    <text evidence="7">The sequence shown here is derived from an EMBL/GenBank/DDBJ whole genome shotgun (WGS) entry which is preliminary data.</text>
</comment>
<keyword evidence="8" id="KW-1185">Reference proteome</keyword>
<dbReference type="Pfam" id="PF06271">
    <property type="entry name" value="RDD"/>
    <property type="match status" value="1"/>
</dbReference>
<evidence type="ECO:0000256" key="2">
    <source>
        <dbReference type="ARBA" id="ARBA00022692"/>
    </source>
</evidence>
<keyword evidence="3 5" id="KW-1133">Transmembrane helix</keyword>
<dbReference type="PANTHER" id="PTHR38480">
    <property type="entry name" value="SLR0254 PROTEIN"/>
    <property type="match status" value="1"/>
</dbReference>
<reference evidence="7 8" key="1">
    <citation type="journal article" date="2019" name="Int. J. Syst. Evol. Microbiol.">
        <title>The Global Catalogue of Microorganisms (GCM) 10K type strain sequencing project: providing services to taxonomists for standard genome sequencing and annotation.</title>
        <authorList>
            <consortium name="The Broad Institute Genomics Platform"/>
            <consortium name="The Broad Institute Genome Sequencing Center for Infectious Disease"/>
            <person name="Wu L."/>
            <person name="Ma J."/>
        </authorList>
    </citation>
    <scope>NUCLEOTIDE SEQUENCE [LARGE SCALE GENOMIC DNA]</scope>
    <source>
        <strain evidence="7 8">CGMCC 1.16026</strain>
    </source>
</reference>
<dbReference type="AlphaFoldDB" id="A0ABD5QMH8"/>
<evidence type="ECO:0000256" key="1">
    <source>
        <dbReference type="ARBA" id="ARBA00004141"/>
    </source>
</evidence>
<dbReference type="GO" id="GO:0016020">
    <property type="term" value="C:membrane"/>
    <property type="evidence" value="ECO:0007669"/>
    <property type="project" value="UniProtKB-SubCell"/>
</dbReference>
<feature type="transmembrane region" description="Helical" evidence="5">
    <location>
        <begin position="21"/>
        <end position="47"/>
    </location>
</feature>
<evidence type="ECO:0000256" key="4">
    <source>
        <dbReference type="ARBA" id="ARBA00023136"/>
    </source>
</evidence>
<evidence type="ECO:0000259" key="6">
    <source>
        <dbReference type="Pfam" id="PF06271"/>
    </source>
</evidence>
<dbReference type="InterPro" id="IPR010432">
    <property type="entry name" value="RDD"/>
</dbReference>
<sequence length="141" mass="14438">MDRPRLDAGADVGPLLRRGGAVVVDALVVGLLLGLAGVALSLLAGVAPLSGRWAFPIAYLGYHVVFEGTLARTPGKRLFGLVVLGSDGSPCGPRAAAVRTLLRVVDGAVFYLVGAAVVVLTDGDRRVGDHVAGTRVVRDGD</sequence>
<accession>A0ABD5QMH8</accession>
<proteinExistence type="predicted"/>
<dbReference type="EMBL" id="JBHSKV010000001">
    <property type="protein sequence ID" value="MFC5133323.1"/>
    <property type="molecule type" value="Genomic_DNA"/>
</dbReference>
<comment type="subcellular location">
    <subcellularLocation>
        <location evidence="1">Membrane</location>
        <topology evidence="1">Multi-pass membrane protein</topology>
    </subcellularLocation>
</comment>
<evidence type="ECO:0000313" key="7">
    <source>
        <dbReference type="EMBL" id="MFC5133323.1"/>
    </source>
</evidence>
<keyword evidence="2 5" id="KW-0812">Transmembrane</keyword>
<dbReference type="RefSeq" id="WP_122104000.1">
    <property type="nucleotide sequence ID" value="NZ_JBHSKV010000001.1"/>
</dbReference>
<keyword evidence="4 5" id="KW-0472">Membrane</keyword>
<protein>
    <submittedName>
        <fullName evidence="7">RDD family protein</fullName>
    </submittedName>
</protein>
<evidence type="ECO:0000256" key="3">
    <source>
        <dbReference type="ARBA" id="ARBA00022989"/>
    </source>
</evidence>
<evidence type="ECO:0000313" key="8">
    <source>
        <dbReference type="Proteomes" id="UP001596145"/>
    </source>
</evidence>